<dbReference type="CDD" id="cd07821">
    <property type="entry name" value="PYR_PYL_RCAR_like"/>
    <property type="match status" value="1"/>
</dbReference>
<evidence type="ECO:0000313" key="1">
    <source>
        <dbReference type="EMBL" id="EFJ09374.1"/>
    </source>
</evidence>
<gene>
    <name evidence="1" type="ORF">SELMODRAFT_447712</name>
</gene>
<dbReference type="Pfam" id="PF10604">
    <property type="entry name" value="Polyketide_cyc2"/>
    <property type="match status" value="1"/>
</dbReference>
<dbReference type="PANTHER" id="PTHR33789:SF5">
    <property type="entry name" value="BET V I_MAJOR LATEX PROTEIN DOMAIN-CONTAINING PROTEIN"/>
    <property type="match status" value="1"/>
</dbReference>
<protein>
    <recommendedName>
        <fullName evidence="3">Bet v I/Major latex protein domain-containing protein</fullName>
    </recommendedName>
</protein>
<dbReference type="HOGENOM" id="CLU_889651_0_0_1"/>
<dbReference type="SUPFAM" id="SSF55961">
    <property type="entry name" value="Bet v1-like"/>
    <property type="match status" value="2"/>
</dbReference>
<dbReference type="PANTHER" id="PTHR33789">
    <property type="entry name" value="LACHRYMATORY-FACTOR SYNTHASE"/>
    <property type="match status" value="1"/>
</dbReference>
<evidence type="ECO:0008006" key="3">
    <source>
        <dbReference type="Google" id="ProtNLM"/>
    </source>
</evidence>
<proteinExistence type="predicted"/>
<keyword evidence="2" id="KW-1185">Reference proteome</keyword>
<evidence type="ECO:0000313" key="2">
    <source>
        <dbReference type="Proteomes" id="UP000001514"/>
    </source>
</evidence>
<dbReference type="EMBL" id="GL377663">
    <property type="protein sequence ID" value="EFJ09374.1"/>
    <property type="molecule type" value="Genomic_DNA"/>
</dbReference>
<organism evidence="2">
    <name type="scientific">Selaginella moellendorffii</name>
    <name type="common">Spikemoss</name>
    <dbReference type="NCBI Taxonomy" id="88036"/>
    <lineage>
        <taxon>Eukaryota</taxon>
        <taxon>Viridiplantae</taxon>
        <taxon>Streptophyta</taxon>
        <taxon>Embryophyta</taxon>
        <taxon>Tracheophyta</taxon>
        <taxon>Lycopodiopsida</taxon>
        <taxon>Selaginellales</taxon>
        <taxon>Selaginellaceae</taxon>
        <taxon>Selaginella</taxon>
    </lineage>
</organism>
<dbReference type="KEGG" id="smo:SELMODRAFT_447712"/>
<dbReference type="InParanoid" id="D8T1R3"/>
<dbReference type="InterPro" id="IPR019587">
    <property type="entry name" value="Polyketide_cyclase/dehydratase"/>
</dbReference>
<dbReference type="Gene3D" id="3.30.530.20">
    <property type="match status" value="2"/>
</dbReference>
<dbReference type="Proteomes" id="UP000001514">
    <property type="component" value="Unassembled WGS sequence"/>
</dbReference>
<reference evidence="1 2" key="1">
    <citation type="journal article" date="2011" name="Science">
        <title>The Selaginella genome identifies genetic changes associated with the evolution of vascular plants.</title>
        <authorList>
            <person name="Banks J.A."/>
            <person name="Nishiyama T."/>
            <person name="Hasebe M."/>
            <person name="Bowman J.L."/>
            <person name="Gribskov M."/>
            <person name="dePamphilis C."/>
            <person name="Albert V.A."/>
            <person name="Aono N."/>
            <person name="Aoyama T."/>
            <person name="Ambrose B.A."/>
            <person name="Ashton N.W."/>
            <person name="Axtell M.J."/>
            <person name="Barker E."/>
            <person name="Barker M.S."/>
            <person name="Bennetzen J.L."/>
            <person name="Bonawitz N.D."/>
            <person name="Chapple C."/>
            <person name="Cheng C."/>
            <person name="Correa L.G."/>
            <person name="Dacre M."/>
            <person name="DeBarry J."/>
            <person name="Dreyer I."/>
            <person name="Elias M."/>
            <person name="Engstrom E.M."/>
            <person name="Estelle M."/>
            <person name="Feng L."/>
            <person name="Finet C."/>
            <person name="Floyd S.K."/>
            <person name="Frommer W.B."/>
            <person name="Fujita T."/>
            <person name="Gramzow L."/>
            <person name="Gutensohn M."/>
            <person name="Harholt J."/>
            <person name="Hattori M."/>
            <person name="Heyl A."/>
            <person name="Hirai T."/>
            <person name="Hiwatashi Y."/>
            <person name="Ishikawa M."/>
            <person name="Iwata M."/>
            <person name="Karol K.G."/>
            <person name="Koehler B."/>
            <person name="Kolukisaoglu U."/>
            <person name="Kubo M."/>
            <person name="Kurata T."/>
            <person name="Lalonde S."/>
            <person name="Li K."/>
            <person name="Li Y."/>
            <person name="Litt A."/>
            <person name="Lyons E."/>
            <person name="Manning G."/>
            <person name="Maruyama T."/>
            <person name="Michael T.P."/>
            <person name="Mikami K."/>
            <person name="Miyazaki S."/>
            <person name="Morinaga S."/>
            <person name="Murata T."/>
            <person name="Mueller-Roeber B."/>
            <person name="Nelson D.R."/>
            <person name="Obara M."/>
            <person name="Oguri Y."/>
            <person name="Olmstead R.G."/>
            <person name="Onodera N."/>
            <person name="Petersen B.L."/>
            <person name="Pils B."/>
            <person name="Prigge M."/>
            <person name="Rensing S.A."/>
            <person name="Riano-Pachon D.M."/>
            <person name="Roberts A.W."/>
            <person name="Sato Y."/>
            <person name="Scheller H.V."/>
            <person name="Schulz B."/>
            <person name="Schulz C."/>
            <person name="Shakirov E.V."/>
            <person name="Shibagaki N."/>
            <person name="Shinohara N."/>
            <person name="Shippen D.E."/>
            <person name="Soerensen I."/>
            <person name="Sotooka R."/>
            <person name="Sugimoto N."/>
            <person name="Sugita M."/>
            <person name="Sumikawa N."/>
            <person name="Tanurdzic M."/>
            <person name="Theissen G."/>
            <person name="Ulvskov P."/>
            <person name="Wakazuki S."/>
            <person name="Weng J.K."/>
            <person name="Willats W.W."/>
            <person name="Wipf D."/>
            <person name="Wolf P.G."/>
            <person name="Yang L."/>
            <person name="Zimmer A.D."/>
            <person name="Zhu Q."/>
            <person name="Mitros T."/>
            <person name="Hellsten U."/>
            <person name="Loque D."/>
            <person name="Otillar R."/>
            <person name="Salamov A."/>
            <person name="Schmutz J."/>
            <person name="Shapiro H."/>
            <person name="Lindquist E."/>
            <person name="Lucas S."/>
            <person name="Rokhsar D."/>
            <person name="Grigoriev I.V."/>
        </authorList>
    </citation>
    <scope>NUCLEOTIDE SEQUENCE [LARGE SCALE GENOMIC DNA]</scope>
</reference>
<dbReference type="AlphaFoldDB" id="D8T1R3"/>
<dbReference type="Gramene" id="EFJ09374">
    <property type="protein sequence ID" value="EFJ09374"/>
    <property type="gene ID" value="SELMODRAFT_447712"/>
</dbReference>
<sequence length="313" mass="34728">MAVWRGGTSAVIRAPIDKVWEATRDFAGILDWTGLALSVPGLEMTITSGEPPIPGCVRCFTVAQPDGGKIVLARETLLEFDEEQHRFKYRVDDHKVLDGYVATFALSRQGDGGDAATLLEWTYEIPADEADPSKEGAVDKEAMGLYHLCIESLKKILEILVQSGSPARTKLGAREECFPTMEIWRGGASAVIRAPVDKNGLSFPGLEMTGNRQIPGCVRRFTIAQPDGSKIVYANERLLEFEEEQQRFKYRVDDNKLWRGYVGALQPRGRRGCADSGRMDVRDEADPSKEAAVNKEAMSVYHPCIESLKDLFE</sequence>
<dbReference type="InterPro" id="IPR053249">
    <property type="entry name" value="LFS"/>
</dbReference>
<name>D8T1R3_SELML</name>
<dbReference type="InterPro" id="IPR023393">
    <property type="entry name" value="START-like_dom_sf"/>
</dbReference>
<accession>D8T1R3</accession>